<dbReference type="SUPFAM" id="SSF46785">
    <property type="entry name" value="Winged helix' DNA-binding domain"/>
    <property type="match status" value="1"/>
</dbReference>
<reference evidence="2" key="3">
    <citation type="submission" date="2018-11" db="EMBL/GenBank/DDBJ databases">
        <authorList>
            <person name="Hwang Y.J."/>
            <person name="Hwang C.Y."/>
        </authorList>
    </citation>
    <scope>NUCLEOTIDE SEQUENCE</scope>
    <source>
        <strain evidence="2">R106</strain>
    </source>
</reference>
<name>A0A3N4DZ62_9GAMM</name>
<dbReference type="KEGG" id="spsr:EGC80_11425"/>
<dbReference type="InterPro" id="IPR036390">
    <property type="entry name" value="WH_DNA-bd_sf"/>
</dbReference>
<accession>A0A3N4DZ62</accession>
<gene>
    <name evidence="2" type="ORF">EGC77_14670</name>
    <name evidence="1" type="ORF">EGC80_11425</name>
</gene>
<reference evidence="4" key="2">
    <citation type="submission" date="2018-11" db="EMBL/GenBank/DDBJ databases">
        <title>Shewanella sp. R106.</title>
        <authorList>
            <person name="Hwang Y.J."/>
            <person name="Hwang C.Y."/>
        </authorList>
    </citation>
    <scope>NUCLEOTIDE SEQUENCE [LARGE SCALE GENOMIC DNA]</scope>
    <source>
        <strain evidence="4">R106</strain>
    </source>
</reference>
<dbReference type="Proteomes" id="UP000273778">
    <property type="component" value="Chromosome"/>
</dbReference>
<dbReference type="AlphaFoldDB" id="A0A3N4DZ62"/>
<sequence length="225" mass="26279">MESWSIPHLDIDILVKNIFKVDLQKGDLLELKHEQTYLASIDHGLVGEFFDFAKDYEICASLFTPGTVIPYKKIDKHLKNENMRYEALTDTSIFVIPRKNNELASFSSEMDILIDRIYDFFISYSRELALLRTVLSAEYYIEFFILIYCTSNCSVIEKNFITVDLLSRVTGCTRQYANKVVYRLEVEGVVIKKVGKIYILNKDILLQRIDKDLFKRYYKPCCITA</sequence>
<reference evidence="1 3" key="1">
    <citation type="submission" date="2018-11" db="EMBL/GenBank/DDBJ databases">
        <title>Shewanella sp. M2.</title>
        <authorList>
            <person name="Hwang Y.J."/>
            <person name="Hwang C.Y."/>
        </authorList>
    </citation>
    <scope>NUCLEOTIDE SEQUENCE [LARGE SCALE GENOMIC DNA]</scope>
    <source>
        <strain evidence="1 3">M2</strain>
    </source>
</reference>
<protein>
    <submittedName>
        <fullName evidence="2">Crp/Fnr family transcriptional regulator</fullName>
    </submittedName>
</protein>
<dbReference type="EMBL" id="RKKB01000006">
    <property type="protein sequence ID" value="RPA31195.1"/>
    <property type="molecule type" value="Genomic_DNA"/>
</dbReference>
<keyword evidence="3" id="KW-1185">Reference proteome</keyword>
<dbReference type="Proteomes" id="UP000278855">
    <property type="component" value="Unassembled WGS sequence"/>
</dbReference>
<evidence type="ECO:0000313" key="3">
    <source>
        <dbReference type="Proteomes" id="UP000273778"/>
    </source>
</evidence>
<evidence type="ECO:0000313" key="1">
    <source>
        <dbReference type="EMBL" id="AZG35461.1"/>
    </source>
</evidence>
<evidence type="ECO:0000313" key="4">
    <source>
        <dbReference type="Proteomes" id="UP000278855"/>
    </source>
</evidence>
<dbReference type="RefSeq" id="WP_124013328.1">
    <property type="nucleotide sequence ID" value="NZ_CP034073.1"/>
</dbReference>
<proteinExistence type="predicted"/>
<dbReference type="EMBL" id="CP034073">
    <property type="protein sequence ID" value="AZG35461.1"/>
    <property type="molecule type" value="Genomic_DNA"/>
</dbReference>
<organism evidence="2 4">
    <name type="scientific">Shewanella psychromarinicola</name>
    <dbReference type="NCBI Taxonomy" id="2487742"/>
    <lineage>
        <taxon>Bacteria</taxon>
        <taxon>Pseudomonadati</taxon>
        <taxon>Pseudomonadota</taxon>
        <taxon>Gammaproteobacteria</taxon>
        <taxon>Alteromonadales</taxon>
        <taxon>Shewanellaceae</taxon>
        <taxon>Shewanella</taxon>
    </lineage>
</organism>
<evidence type="ECO:0000313" key="2">
    <source>
        <dbReference type="EMBL" id="RPA31195.1"/>
    </source>
</evidence>